<accession>A0A7S0S5F4</accession>
<evidence type="ECO:0000313" key="3">
    <source>
        <dbReference type="EMBL" id="CAD8696357.1"/>
    </source>
</evidence>
<evidence type="ECO:0000256" key="1">
    <source>
        <dbReference type="SAM" id="Phobius"/>
    </source>
</evidence>
<evidence type="ECO:0000259" key="2">
    <source>
        <dbReference type="Pfam" id="PF05529"/>
    </source>
</evidence>
<organism evidence="3">
    <name type="scientific">Chlamydomonas leiostraca</name>
    <dbReference type="NCBI Taxonomy" id="1034604"/>
    <lineage>
        <taxon>Eukaryota</taxon>
        <taxon>Viridiplantae</taxon>
        <taxon>Chlorophyta</taxon>
        <taxon>core chlorophytes</taxon>
        <taxon>Chlorophyceae</taxon>
        <taxon>CS clade</taxon>
        <taxon>Chlamydomonadales</taxon>
        <taxon>Chlamydomonadaceae</taxon>
        <taxon>Chlamydomonas</taxon>
    </lineage>
</organism>
<feature type="transmembrane region" description="Helical" evidence="1">
    <location>
        <begin position="95"/>
        <end position="112"/>
    </location>
</feature>
<feature type="transmembrane region" description="Helical" evidence="1">
    <location>
        <begin position="49"/>
        <end position="66"/>
    </location>
</feature>
<keyword evidence="1" id="KW-1133">Transmembrane helix</keyword>
<feature type="transmembrane region" description="Helical" evidence="1">
    <location>
        <begin position="6"/>
        <end position="28"/>
    </location>
</feature>
<keyword evidence="1" id="KW-0812">Transmembrane</keyword>
<proteinExistence type="predicted"/>
<name>A0A7S0S5F4_9CHLO</name>
<dbReference type="AlphaFoldDB" id="A0A7S0S5F4"/>
<protein>
    <recommendedName>
        <fullName evidence="2">BAP29/BAP31 transmembrane domain-containing protein</fullName>
    </recommendedName>
</protein>
<dbReference type="EMBL" id="HBFB01036529">
    <property type="protein sequence ID" value="CAD8696357.1"/>
    <property type="molecule type" value="Transcribed_RNA"/>
</dbReference>
<dbReference type="InterPro" id="IPR040463">
    <property type="entry name" value="BAP29/BAP31_N"/>
</dbReference>
<sequence>MLPSPGWFIFTAFLFVEALVVIILVAPMPSNTIRGVVLDQLVKLNERKGVRYGCWAMVALSGLYFWDSVATLWSQPYWVLSCEQRELLFFTERNAYATGMSLLLFFVLRRLLEIQAQLFVARAQTKAAEAKAVKQQ</sequence>
<gene>
    <name evidence="3" type="ORF">CLEI1391_LOCUS20544</name>
</gene>
<feature type="domain" description="BAP29/BAP31 transmembrane" evidence="2">
    <location>
        <begin position="87"/>
        <end position="127"/>
    </location>
</feature>
<reference evidence="3" key="1">
    <citation type="submission" date="2021-01" db="EMBL/GenBank/DDBJ databases">
        <authorList>
            <person name="Corre E."/>
            <person name="Pelletier E."/>
            <person name="Niang G."/>
            <person name="Scheremetjew M."/>
            <person name="Finn R."/>
            <person name="Kale V."/>
            <person name="Holt S."/>
            <person name="Cochrane G."/>
            <person name="Meng A."/>
            <person name="Brown T."/>
            <person name="Cohen L."/>
        </authorList>
    </citation>
    <scope>NUCLEOTIDE SEQUENCE</scope>
    <source>
        <strain evidence="3">SAG 11-49</strain>
    </source>
</reference>
<keyword evidence="1" id="KW-0472">Membrane</keyword>
<dbReference type="Pfam" id="PF05529">
    <property type="entry name" value="Bap31"/>
    <property type="match status" value="1"/>
</dbReference>